<protein>
    <recommendedName>
        <fullName evidence="3">DNA-binding protein</fullName>
    </recommendedName>
</protein>
<accession>A0ABU4DVQ2</accession>
<dbReference type="Proteomes" id="UP001276150">
    <property type="component" value="Unassembled WGS sequence"/>
</dbReference>
<reference evidence="1 2" key="1">
    <citation type="submission" date="2022-11" db="EMBL/GenBank/DDBJ databases">
        <title>Deinococcus ZS9-10, Low Temperature and Draught-tolerating, UV-resistant Bacteria from Continental Antarctica.</title>
        <authorList>
            <person name="Cheng L."/>
        </authorList>
    </citation>
    <scope>NUCLEOTIDE SEQUENCE [LARGE SCALE GENOMIC DNA]</scope>
    <source>
        <strain evidence="1 2">ZS9-10</strain>
    </source>
</reference>
<comment type="caution">
    <text evidence="1">The sequence shown here is derived from an EMBL/GenBank/DDBJ whole genome shotgun (WGS) entry which is preliminary data.</text>
</comment>
<dbReference type="EMBL" id="JAPMIV010000063">
    <property type="protein sequence ID" value="MDV6376468.1"/>
    <property type="molecule type" value="Genomic_DNA"/>
</dbReference>
<organism evidence="1 2">
    <name type="scientific">Deinococcus arenicola</name>
    <dbReference type="NCBI Taxonomy" id="2994950"/>
    <lineage>
        <taxon>Bacteria</taxon>
        <taxon>Thermotogati</taxon>
        <taxon>Deinococcota</taxon>
        <taxon>Deinococci</taxon>
        <taxon>Deinococcales</taxon>
        <taxon>Deinococcaceae</taxon>
        <taxon>Deinococcus</taxon>
    </lineage>
</organism>
<proteinExistence type="predicted"/>
<name>A0ABU4DVQ2_9DEIO</name>
<gene>
    <name evidence="1" type="ORF">ORD21_17895</name>
</gene>
<evidence type="ECO:0008006" key="3">
    <source>
        <dbReference type="Google" id="ProtNLM"/>
    </source>
</evidence>
<evidence type="ECO:0000313" key="1">
    <source>
        <dbReference type="EMBL" id="MDV6376468.1"/>
    </source>
</evidence>
<evidence type="ECO:0000313" key="2">
    <source>
        <dbReference type="Proteomes" id="UP001276150"/>
    </source>
</evidence>
<dbReference type="RefSeq" id="WP_317641825.1">
    <property type="nucleotide sequence ID" value="NZ_JAPMIV010000063.1"/>
</dbReference>
<feature type="non-terminal residue" evidence="1">
    <location>
        <position position="78"/>
    </location>
</feature>
<sequence length="78" mass="9074">MRGKESAPLDGYFTMAQAEEMLGLRGNGLARWMRRHHMKLRRVGKYLCISVEQLVQRSSIWHSGDMSRPLRYPVELSP</sequence>
<keyword evidence="2" id="KW-1185">Reference proteome</keyword>